<dbReference type="RefSeq" id="WP_260063011.1">
    <property type="nucleotide sequence ID" value="NZ_CP092365.1"/>
</dbReference>
<evidence type="ECO:0000256" key="1">
    <source>
        <dbReference type="SAM" id="MobiDB-lite"/>
    </source>
</evidence>
<accession>A0ABY3TWF6</accession>
<sequence>MMRAVVAAIGIAIAPWLVVACGGDEQPAPRSSQHLQHDRESAEGPGSEPGQSPSPANPGPGNPKPAEGYWDDNGQPVNGGPPGADGSTQNNLTKEYCAQNEDPACPVDSFVGPNAILDPAGGNEYVPCEGTICTNPNHGAGEDPEGVDNTDPELQDPDCEGTVCTNPNHGGGDDYDEP</sequence>
<organism evidence="3 4">
    <name type="scientific">Mycolicibacillus parakoreensis</name>
    <dbReference type="NCBI Taxonomy" id="1069221"/>
    <lineage>
        <taxon>Bacteria</taxon>
        <taxon>Bacillati</taxon>
        <taxon>Actinomycetota</taxon>
        <taxon>Actinomycetes</taxon>
        <taxon>Mycobacteriales</taxon>
        <taxon>Mycobacteriaceae</taxon>
        <taxon>Mycolicibacillus</taxon>
    </lineage>
</organism>
<evidence type="ECO:0008006" key="5">
    <source>
        <dbReference type="Google" id="ProtNLM"/>
    </source>
</evidence>
<feature type="compositionally biased region" description="Acidic residues" evidence="1">
    <location>
        <begin position="142"/>
        <end position="159"/>
    </location>
</feature>
<dbReference type="EMBL" id="CP092365">
    <property type="protein sequence ID" value="ULN52064.2"/>
    <property type="molecule type" value="Genomic_DNA"/>
</dbReference>
<protein>
    <recommendedName>
        <fullName evidence="5">Lipoprotein</fullName>
    </recommendedName>
</protein>
<gene>
    <name evidence="3" type="ORF">MIU77_14510</name>
</gene>
<feature type="compositionally biased region" description="Low complexity" evidence="1">
    <location>
        <begin position="43"/>
        <end position="54"/>
    </location>
</feature>
<evidence type="ECO:0000313" key="4">
    <source>
        <dbReference type="Proteomes" id="UP001055200"/>
    </source>
</evidence>
<dbReference type="PROSITE" id="PS51257">
    <property type="entry name" value="PROKAR_LIPOPROTEIN"/>
    <property type="match status" value="1"/>
</dbReference>
<dbReference type="Proteomes" id="UP001055200">
    <property type="component" value="Chromosome"/>
</dbReference>
<feature type="chain" id="PRO_5046957720" description="Lipoprotein" evidence="2">
    <location>
        <begin position="21"/>
        <end position="178"/>
    </location>
</feature>
<feature type="region of interest" description="Disordered" evidence="1">
    <location>
        <begin position="134"/>
        <end position="178"/>
    </location>
</feature>
<reference evidence="3" key="1">
    <citation type="submission" date="2022-08" db="EMBL/GenBank/DDBJ databases">
        <title>Complete genome sequence of 14 non-tuberculosis mycobacteria type-strains.</title>
        <authorList>
            <person name="Igarashi Y."/>
            <person name="Osugi A."/>
            <person name="Mitarai S."/>
        </authorList>
    </citation>
    <scope>NUCLEOTIDE SEQUENCE</scope>
    <source>
        <strain evidence="3">DSM 45575</strain>
    </source>
</reference>
<evidence type="ECO:0000256" key="2">
    <source>
        <dbReference type="SAM" id="SignalP"/>
    </source>
</evidence>
<keyword evidence="2" id="KW-0732">Signal</keyword>
<feature type="region of interest" description="Disordered" evidence="1">
    <location>
        <begin position="23"/>
        <end position="95"/>
    </location>
</feature>
<name>A0ABY3TWF6_9MYCO</name>
<feature type="signal peptide" evidence="2">
    <location>
        <begin position="1"/>
        <end position="20"/>
    </location>
</feature>
<proteinExistence type="predicted"/>
<evidence type="ECO:0000313" key="3">
    <source>
        <dbReference type="EMBL" id="ULN52064.2"/>
    </source>
</evidence>
<keyword evidence="4" id="KW-1185">Reference proteome</keyword>